<keyword evidence="2 6" id="KW-0812">Transmembrane</keyword>
<protein>
    <recommendedName>
        <fullName evidence="7">Rhodopsin domain-containing protein</fullName>
    </recommendedName>
</protein>
<feature type="transmembrane region" description="Helical" evidence="6">
    <location>
        <begin position="192"/>
        <end position="213"/>
    </location>
</feature>
<feature type="transmembrane region" description="Helical" evidence="6">
    <location>
        <begin position="225"/>
        <end position="247"/>
    </location>
</feature>
<feature type="transmembrane region" description="Helical" evidence="6">
    <location>
        <begin position="63"/>
        <end position="89"/>
    </location>
</feature>
<keyword evidence="3 6" id="KW-1133">Transmembrane helix</keyword>
<evidence type="ECO:0000256" key="4">
    <source>
        <dbReference type="ARBA" id="ARBA00023136"/>
    </source>
</evidence>
<dbReference type="AlphaFoldDB" id="A0A9P5CL49"/>
<reference evidence="8" key="1">
    <citation type="journal article" date="2020" name="Phytopathology">
        <title>Genome sequence of the chestnut blight fungus Cryphonectria parasitica EP155: A fundamental resource for an archetypical invasive plant pathogen.</title>
        <authorList>
            <person name="Crouch J.A."/>
            <person name="Dawe A."/>
            <person name="Aerts A."/>
            <person name="Barry K."/>
            <person name="Churchill A.C.L."/>
            <person name="Grimwood J."/>
            <person name="Hillman B."/>
            <person name="Milgroom M.G."/>
            <person name="Pangilinan J."/>
            <person name="Smith M."/>
            <person name="Salamov A."/>
            <person name="Schmutz J."/>
            <person name="Yadav J."/>
            <person name="Grigoriev I.V."/>
            <person name="Nuss D."/>
        </authorList>
    </citation>
    <scope>NUCLEOTIDE SEQUENCE</scope>
    <source>
        <strain evidence="8">EP155</strain>
    </source>
</reference>
<evidence type="ECO:0000259" key="7">
    <source>
        <dbReference type="Pfam" id="PF20684"/>
    </source>
</evidence>
<dbReference type="InterPro" id="IPR052337">
    <property type="entry name" value="SAT4-like"/>
</dbReference>
<comment type="caution">
    <text evidence="8">The sequence shown here is derived from an EMBL/GenBank/DDBJ whole genome shotgun (WGS) entry which is preliminary data.</text>
</comment>
<keyword evidence="4 6" id="KW-0472">Membrane</keyword>
<feature type="transmembrane region" description="Helical" evidence="6">
    <location>
        <begin position="109"/>
        <end position="131"/>
    </location>
</feature>
<feature type="transmembrane region" description="Helical" evidence="6">
    <location>
        <begin position="143"/>
        <end position="167"/>
    </location>
</feature>
<name>A0A9P5CL49_CRYP1</name>
<dbReference type="GeneID" id="63840864"/>
<evidence type="ECO:0000256" key="6">
    <source>
        <dbReference type="SAM" id="Phobius"/>
    </source>
</evidence>
<feature type="non-terminal residue" evidence="8">
    <location>
        <position position="1"/>
    </location>
</feature>
<evidence type="ECO:0000256" key="1">
    <source>
        <dbReference type="ARBA" id="ARBA00004141"/>
    </source>
</evidence>
<gene>
    <name evidence="8" type="ORF">M406DRAFT_357647</name>
</gene>
<dbReference type="EMBL" id="MU032350">
    <property type="protein sequence ID" value="KAF3762949.1"/>
    <property type="molecule type" value="Genomic_DNA"/>
</dbReference>
<evidence type="ECO:0000256" key="5">
    <source>
        <dbReference type="ARBA" id="ARBA00038359"/>
    </source>
</evidence>
<evidence type="ECO:0000256" key="2">
    <source>
        <dbReference type="ARBA" id="ARBA00022692"/>
    </source>
</evidence>
<dbReference type="PANTHER" id="PTHR33048">
    <property type="entry name" value="PTH11-LIKE INTEGRAL MEMBRANE PROTEIN (AFU_ORTHOLOGUE AFUA_5G11245)"/>
    <property type="match status" value="1"/>
</dbReference>
<organism evidence="8 9">
    <name type="scientific">Cryphonectria parasitica (strain ATCC 38755 / EP155)</name>
    <dbReference type="NCBI Taxonomy" id="660469"/>
    <lineage>
        <taxon>Eukaryota</taxon>
        <taxon>Fungi</taxon>
        <taxon>Dikarya</taxon>
        <taxon>Ascomycota</taxon>
        <taxon>Pezizomycotina</taxon>
        <taxon>Sordariomycetes</taxon>
        <taxon>Sordariomycetidae</taxon>
        <taxon>Diaporthales</taxon>
        <taxon>Cryphonectriaceae</taxon>
        <taxon>Cryphonectria-Endothia species complex</taxon>
        <taxon>Cryphonectria</taxon>
    </lineage>
</organism>
<comment type="subcellular location">
    <subcellularLocation>
        <location evidence="1">Membrane</location>
        <topology evidence="1">Multi-pass membrane protein</topology>
    </subcellularLocation>
</comment>
<dbReference type="OrthoDB" id="5342292at2759"/>
<evidence type="ECO:0000313" key="9">
    <source>
        <dbReference type="Proteomes" id="UP000803844"/>
    </source>
</evidence>
<proteinExistence type="inferred from homology"/>
<feature type="domain" description="Rhodopsin" evidence="7">
    <location>
        <begin position="58"/>
        <end position="288"/>
    </location>
</feature>
<dbReference type="InterPro" id="IPR049326">
    <property type="entry name" value="Rhodopsin_dom_fungi"/>
</dbReference>
<evidence type="ECO:0000313" key="8">
    <source>
        <dbReference type="EMBL" id="KAF3762949.1"/>
    </source>
</evidence>
<dbReference type="GO" id="GO:0016020">
    <property type="term" value="C:membrane"/>
    <property type="evidence" value="ECO:0007669"/>
    <property type="project" value="UniProtKB-SubCell"/>
</dbReference>
<dbReference type="Proteomes" id="UP000803844">
    <property type="component" value="Unassembled WGS sequence"/>
</dbReference>
<dbReference type="RefSeq" id="XP_040773928.1">
    <property type="nucleotide sequence ID" value="XM_040923735.1"/>
</dbReference>
<feature type="transmembrane region" description="Helical" evidence="6">
    <location>
        <begin position="31"/>
        <end position="51"/>
    </location>
</feature>
<evidence type="ECO:0000256" key="3">
    <source>
        <dbReference type="ARBA" id="ARBA00022989"/>
    </source>
</evidence>
<comment type="similarity">
    <text evidence="5">Belongs to the SAT4 family.</text>
</comment>
<sequence>MDNDATNPLCLIAPVQPPDGYTSNLVNPPSLANTAIAVCSIMIFWASVLMAGRLYVNFRKLAVADYVAIAAFIFDVAHAVVVILTRRWFRHEWDIPICWFTGEYMKIDFANSIIAPFAVGLSKTSVFLILLQIFSVKQSMRWAIYAGIAVNAIVYVPNLFVTGFLGAPHAGETWSDLVVNQRPADAKWLGTYQGPCAVLLDIYIFILPFPILKTLNMPRKLRLKLFILFGTALMGIVASVIACVYRFRLIVASGDDTWADAQVFLPIIVEDFVTLIVGCMPAFATFLRLHVANSTFYKKLRTHFTNYEDRDTNTKSGEPSYKKKIETVGGGGKKGRAQGIDQTIAEGGFPLGTSYYELRDTSLLTQTQATIQSPANPNNWQEGQGPNGITRMLEVDQSYDARSMV</sequence>
<dbReference type="Pfam" id="PF20684">
    <property type="entry name" value="Fung_rhodopsin"/>
    <property type="match status" value="1"/>
</dbReference>
<accession>A0A9P5CL49</accession>
<dbReference type="PANTHER" id="PTHR33048:SF47">
    <property type="entry name" value="INTEGRAL MEMBRANE PROTEIN-RELATED"/>
    <property type="match status" value="1"/>
</dbReference>
<feature type="transmembrane region" description="Helical" evidence="6">
    <location>
        <begin position="267"/>
        <end position="291"/>
    </location>
</feature>
<keyword evidence="9" id="KW-1185">Reference proteome</keyword>